<reference evidence="13" key="1">
    <citation type="submission" date="2025-08" db="UniProtKB">
        <authorList>
            <consortium name="RefSeq"/>
        </authorList>
    </citation>
    <scope>IDENTIFICATION</scope>
    <source>
        <strain evidence="13">S238N-H82</strain>
        <tissue evidence="13">Testes</tissue>
    </source>
</reference>
<evidence type="ECO:0000256" key="10">
    <source>
        <dbReference type="ARBA" id="ARBA00082904"/>
    </source>
</evidence>
<dbReference type="Gene3D" id="2.60.120.650">
    <property type="entry name" value="Cupin"/>
    <property type="match status" value="1"/>
</dbReference>
<dbReference type="GO" id="GO:0016706">
    <property type="term" value="F:2-oxoglutarate-dependent dioxygenase activity"/>
    <property type="evidence" value="ECO:0000318"/>
    <property type="project" value="GO_Central"/>
</dbReference>
<dbReference type="Pfam" id="PF02373">
    <property type="entry name" value="JmjC"/>
    <property type="match status" value="1"/>
</dbReference>
<dbReference type="SUPFAM" id="SSF51197">
    <property type="entry name" value="Clavaminate synthase-like"/>
    <property type="match status" value="1"/>
</dbReference>
<dbReference type="GeneID" id="118408983"/>
<dbReference type="GO" id="GO:0005634">
    <property type="term" value="C:nucleus"/>
    <property type="evidence" value="ECO:0000318"/>
    <property type="project" value="GO_Central"/>
</dbReference>
<dbReference type="PROSITE" id="PS51184">
    <property type="entry name" value="JMJC"/>
    <property type="match status" value="1"/>
</dbReference>
<comment type="cofactor">
    <cofactor evidence="1">
        <name>Fe(2+)</name>
        <dbReference type="ChEBI" id="CHEBI:29033"/>
    </cofactor>
</comment>
<accession>A0A9J7HW22</accession>
<organism evidence="12 13">
    <name type="scientific">Branchiostoma floridae</name>
    <name type="common">Florida lancelet</name>
    <name type="synonym">Amphioxus</name>
    <dbReference type="NCBI Taxonomy" id="7739"/>
    <lineage>
        <taxon>Eukaryota</taxon>
        <taxon>Metazoa</taxon>
        <taxon>Chordata</taxon>
        <taxon>Cephalochordata</taxon>
        <taxon>Leptocardii</taxon>
        <taxon>Amphioxiformes</taxon>
        <taxon>Branchiostomatidae</taxon>
        <taxon>Branchiostoma</taxon>
    </lineage>
</organism>
<keyword evidence="4" id="KW-0408">Iron</keyword>
<dbReference type="GO" id="GO:0045905">
    <property type="term" value="P:positive regulation of translational termination"/>
    <property type="evidence" value="ECO:0000318"/>
    <property type="project" value="GO_Central"/>
</dbReference>
<dbReference type="OrthoDB" id="203487at2759"/>
<dbReference type="FunFam" id="2.60.120.650:FF:000030">
    <property type="entry name" value="JmjC domain-containing protein 4"/>
    <property type="match status" value="1"/>
</dbReference>
<proteinExistence type="inferred from homology"/>
<sequence>MEGQALPVLDETVLDPAWLPWQKEASTSSSCSQVDFISKPITYQEFFSSYLRTNRPCLFGSHVTSHWRSRREWVSEDGKPNWDALKQLFGQLTVPVADCKKVEYQAQPKCDMTLAEFLHYWQDYCRSHHNPSKPCLYLKDWHFCRSVPDYGAYETPVYFQSDWLNEFWDLRYQGEDDYRFVYMGPKGSWTPLHADVFHSYSWSANICGRKQWLFFPPGQEEQLRDTTGTLVYDVRSEELLNSRRYPHYRNTQPIEVIQGPGEVVFVPSGWHHQVYNMEDTISINHNWINCCNVHMMWSFLQSELGRVQQAISDCTDMDDWHGHCQVMLKASSGINYQEFVDFLACISERRLHDLQVWDQEGVEEGGTRQHHHKLDLCVISSLLSVIRQDQEYQRLGATVQSKLDSLKRTLEKLNP</sequence>
<evidence type="ECO:0000256" key="8">
    <source>
        <dbReference type="ARBA" id="ARBA00078704"/>
    </source>
</evidence>
<dbReference type="GO" id="GO:0140096">
    <property type="term" value="F:catalytic activity, acting on a protein"/>
    <property type="evidence" value="ECO:0007669"/>
    <property type="project" value="UniProtKB-ARBA"/>
</dbReference>
<evidence type="ECO:0000256" key="5">
    <source>
        <dbReference type="ARBA" id="ARBA00038068"/>
    </source>
</evidence>
<dbReference type="GO" id="GO:0046872">
    <property type="term" value="F:metal ion binding"/>
    <property type="evidence" value="ECO:0007669"/>
    <property type="project" value="UniProtKB-KW"/>
</dbReference>
<evidence type="ECO:0000259" key="11">
    <source>
        <dbReference type="PROSITE" id="PS51184"/>
    </source>
</evidence>
<evidence type="ECO:0000256" key="7">
    <source>
        <dbReference type="ARBA" id="ARBA00067203"/>
    </source>
</evidence>
<evidence type="ECO:0000313" key="13">
    <source>
        <dbReference type="RefSeq" id="XP_035665742.1"/>
    </source>
</evidence>
<evidence type="ECO:0000256" key="2">
    <source>
        <dbReference type="ARBA" id="ARBA00022723"/>
    </source>
</evidence>
<protein>
    <recommendedName>
        <fullName evidence="7">2-oxoglutarate and iron-dependent oxygenase JMJD4</fullName>
    </recommendedName>
    <alternativeName>
        <fullName evidence="8">JmjC domain-containing protein 4</fullName>
    </alternativeName>
    <alternativeName>
        <fullName evidence="10">Jumonji domain-containing protein 4</fullName>
    </alternativeName>
    <alternativeName>
        <fullName evidence="9">Lysyl-hydroxylase JMJD4</fullName>
    </alternativeName>
</protein>
<dbReference type="Proteomes" id="UP000001554">
    <property type="component" value="Unplaced"/>
</dbReference>
<evidence type="ECO:0000256" key="4">
    <source>
        <dbReference type="ARBA" id="ARBA00023004"/>
    </source>
</evidence>
<keyword evidence="2" id="KW-0479">Metal-binding</keyword>
<dbReference type="PANTHER" id="PTHR12480:SF6">
    <property type="entry name" value="2-OXOGLUTARATE AND IRON-DEPENDENT OXYGENASE JMJD4"/>
    <property type="match status" value="1"/>
</dbReference>
<evidence type="ECO:0000256" key="1">
    <source>
        <dbReference type="ARBA" id="ARBA00001954"/>
    </source>
</evidence>
<feature type="domain" description="JmjC" evidence="11">
    <location>
        <begin position="144"/>
        <end position="304"/>
    </location>
</feature>
<evidence type="ECO:0000256" key="9">
    <source>
        <dbReference type="ARBA" id="ARBA00080747"/>
    </source>
</evidence>
<dbReference type="InterPro" id="IPR050910">
    <property type="entry name" value="JMJD6_ArgDemeth/LysHydrox"/>
</dbReference>
<dbReference type="PANTHER" id="PTHR12480">
    <property type="entry name" value="ARGININE DEMETHYLASE AND LYSYL-HYDROXYLASE JMJD"/>
    <property type="match status" value="1"/>
</dbReference>
<name>A0A9J7HW22_BRAFL</name>
<dbReference type="OMA" id="TNIVGHK"/>
<dbReference type="InterPro" id="IPR003347">
    <property type="entry name" value="JmjC_dom"/>
</dbReference>
<keyword evidence="3" id="KW-0560">Oxidoreductase</keyword>
<evidence type="ECO:0000313" key="12">
    <source>
        <dbReference type="Proteomes" id="UP000001554"/>
    </source>
</evidence>
<dbReference type="KEGG" id="bfo:118408983"/>
<evidence type="ECO:0000256" key="6">
    <source>
        <dbReference type="ARBA" id="ARBA00047762"/>
    </source>
</evidence>
<dbReference type="SMART" id="SM00558">
    <property type="entry name" value="JmjC"/>
    <property type="match status" value="1"/>
</dbReference>
<comment type="catalytic activity">
    <reaction evidence="6">
        <text>L-lysyl-[protein] + 2-oxoglutarate + O2 = 4-hydroxy-L-lysyl-[protein] + succinate + CO2</text>
        <dbReference type="Rhea" id="RHEA:57156"/>
        <dbReference type="Rhea" id="RHEA-COMP:9752"/>
        <dbReference type="Rhea" id="RHEA-COMP:15084"/>
        <dbReference type="ChEBI" id="CHEBI:15379"/>
        <dbReference type="ChEBI" id="CHEBI:16526"/>
        <dbReference type="ChEBI" id="CHEBI:16810"/>
        <dbReference type="ChEBI" id="CHEBI:29969"/>
        <dbReference type="ChEBI" id="CHEBI:30031"/>
        <dbReference type="ChEBI" id="CHEBI:141495"/>
    </reaction>
</comment>
<comment type="similarity">
    <text evidence="5">Belongs to the JMJD6 family.</text>
</comment>
<gene>
    <name evidence="13" type="primary">LOC118408983</name>
</gene>
<dbReference type="RefSeq" id="XP_035665742.1">
    <property type="nucleotide sequence ID" value="XM_035809849.1"/>
</dbReference>
<dbReference type="GO" id="GO:0043565">
    <property type="term" value="F:sequence-specific DNA binding"/>
    <property type="evidence" value="ECO:0000318"/>
    <property type="project" value="GO_Central"/>
</dbReference>
<dbReference type="GO" id="GO:0005737">
    <property type="term" value="C:cytoplasm"/>
    <property type="evidence" value="ECO:0000318"/>
    <property type="project" value="GO_Central"/>
</dbReference>
<keyword evidence="12" id="KW-1185">Reference proteome</keyword>
<dbReference type="AlphaFoldDB" id="A0A9J7HW22"/>
<evidence type="ECO:0000256" key="3">
    <source>
        <dbReference type="ARBA" id="ARBA00023002"/>
    </source>
</evidence>